<name>A0ABT2HSW8_9MICC</name>
<proteinExistence type="predicted"/>
<dbReference type="GO" id="GO:0008168">
    <property type="term" value="F:methyltransferase activity"/>
    <property type="evidence" value="ECO:0007669"/>
    <property type="project" value="UniProtKB-KW"/>
</dbReference>
<gene>
    <name evidence="2" type="ORF">M3B43_10730</name>
</gene>
<sequence>MALASAGWEVTAADISAEALKRAEHRAAQAGLAGTVRWIEADLTVWEPAAEEASQSFDLVTTHYAHPAMGQLAFYLRIAAWVRPGGTLLIVGHLHRSTHDEPSPHHHPPEEATATAEKITELLDPAQWSIVTAEELTRTLPGVSGHTAGARVKNRAKTLHDVVVQAQRRA</sequence>
<dbReference type="EMBL" id="JALXMO010000040">
    <property type="protein sequence ID" value="MCT1607783.1"/>
    <property type="molecule type" value="Genomic_DNA"/>
</dbReference>
<evidence type="ECO:0000313" key="2">
    <source>
        <dbReference type="EMBL" id="MCT1607783.1"/>
    </source>
</evidence>
<dbReference type="InterPro" id="IPR029063">
    <property type="entry name" value="SAM-dependent_MTases_sf"/>
</dbReference>
<feature type="domain" description="Methyltransferase" evidence="1">
    <location>
        <begin position="2"/>
        <end position="86"/>
    </location>
</feature>
<keyword evidence="3" id="KW-1185">Reference proteome</keyword>
<dbReference type="Pfam" id="PF13649">
    <property type="entry name" value="Methyltransf_25"/>
    <property type="match status" value="1"/>
</dbReference>
<organism evidence="2 3">
    <name type="scientific">Nesterenkonia massiliensis</name>
    <dbReference type="NCBI Taxonomy" id="1232429"/>
    <lineage>
        <taxon>Bacteria</taxon>
        <taxon>Bacillati</taxon>
        <taxon>Actinomycetota</taxon>
        <taxon>Actinomycetes</taxon>
        <taxon>Micrococcales</taxon>
        <taxon>Micrococcaceae</taxon>
        <taxon>Nesterenkonia</taxon>
    </lineage>
</organism>
<comment type="caution">
    <text evidence="2">The sequence shown here is derived from an EMBL/GenBank/DDBJ whole genome shotgun (WGS) entry which is preliminary data.</text>
</comment>
<dbReference type="Gene3D" id="3.40.50.150">
    <property type="entry name" value="Vaccinia Virus protein VP39"/>
    <property type="match status" value="1"/>
</dbReference>
<accession>A0ABT2HSW8</accession>
<keyword evidence="2" id="KW-0808">Transferase</keyword>
<dbReference type="SUPFAM" id="SSF53335">
    <property type="entry name" value="S-adenosyl-L-methionine-dependent methyltransferases"/>
    <property type="match status" value="1"/>
</dbReference>
<dbReference type="CDD" id="cd02440">
    <property type="entry name" value="AdoMet_MTases"/>
    <property type="match status" value="1"/>
</dbReference>
<reference evidence="2 3" key="1">
    <citation type="submission" date="2022-04" db="EMBL/GenBank/DDBJ databases">
        <title>Human microbiome associated bacterial genomes.</title>
        <authorList>
            <person name="Sandstrom S."/>
            <person name="Salamzade R."/>
            <person name="Kalan L.R."/>
        </authorList>
    </citation>
    <scope>NUCLEOTIDE SEQUENCE [LARGE SCALE GENOMIC DNA]</scope>
    <source>
        <strain evidence="3">p3-SID767</strain>
    </source>
</reference>
<evidence type="ECO:0000259" key="1">
    <source>
        <dbReference type="Pfam" id="PF13649"/>
    </source>
</evidence>
<dbReference type="InterPro" id="IPR041698">
    <property type="entry name" value="Methyltransf_25"/>
</dbReference>
<protein>
    <submittedName>
        <fullName evidence="2">Class I SAM-dependent methyltransferase</fullName>
    </submittedName>
</protein>
<dbReference type="GO" id="GO:0032259">
    <property type="term" value="P:methylation"/>
    <property type="evidence" value="ECO:0007669"/>
    <property type="project" value="UniProtKB-KW"/>
</dbReference>
<keyword evidence="2" id="KW-0489">Methyltransferase</keyword>
<dbReference type="Proteomes" id="UP001205046">
    <property type="component" value="Unassembled WGS sequence"/>
</dbReference>
<evidence type="ECO:0000313" key="3">
    <source>
        <dbReference type="Proteomes" id="UP001205046"/>
    </source>
</evidence>